<proteinExistence type="predicted"/>
<evidence type="ECO:0008006" key="3">
    <source>
        <dbReference type="Google" id="ProtNLM"/>
    </source>
</evidence>
<dbReference type="Proteomes" id="UP001642464">
    <property type="component" value="Unassembled WGS sequence"/>
</dbReference>
<evidence type="ECO:0000313" key="1">
    <source>
        <dbReference type="EMBL" id="CAK9011065.1"/>
    </source>
</evidence>
<sequence>MAHKVIYQSTGCLPGSSAVKSVPTNDLVRLTYRTAYSTGVAGRIPSYEDRGENFAGIHNIGRKESPYMKFQKSTAPLLDWSAVSSRREFTPHPLGDNKVNAMLAASFKAGWKGGAATSEAEINGNTSYQDAFTGYRGDRLKSAKMKSAKPKSGRTRTITGMTDLLETRPLSHVSFHAHPQDLAKAGTILLPKPNLGFISKWEGPPEKSSYVSEFAPKRTNSTPLMNIAMLELGRSDDLLPPDHECFYRRRNNYMSPGQ</sequence>
<gene>
    <name evidence="1" type="ORF">SCF082_LOCUS10931</name>
</gene>
<name>A0ABP0J9K4_9DINO</name>
<keyword evidence="2" id="KW-1185">Reference proteome</keyword>
<comment type="caution">
    <text evidence="1">The sequence shown here is derived from an EMBL/GenBank/DDBJ whole genome shotgun (WGS) entry which is preliminary data.</text>
</comment>
<protein>
    <recommendedName>
        <fullName evidence="3">Flagellar associated protein</fullName>
    </recommendedName>
</protein>
<accession>A0ABP0J9K4</accession>
<organism evidence="1 2">
    <name type="scientific">Durusdinium trenchii</name>
    <dbReference type="NCBI Taxonomy" id="1381693"/>
    <lineage>
        <taxon>Eukaryota</taxon>
        <taxon>Sar</taxon>
        <taxon>Alveolata</taxon>
        <taxon>Dinophyceae</taxon>
        <taxon>Suessiales</taxon>
        <taxon>Symbiodiniaceae</taxon>
        <taxon>Durusdinium</taxon>
    </lineage>
</organism>
<evidence type="ECO:0000313" key="2">
    <source>
        <dbReference type="Proteomes" id="UP001642464"/>
    </source>
</evidence>
<reference evidence="1 2" key="1">
    <citation type="submission" date="2024-02" db="EMBL/GenBank/DDBJ databases">
        <authorList>
            <person name="Chen Y."/>
            <person name="Shah S."/>
            <person name="Dougan E. K."/>
            <person name="Thang M."/>
            <person name="Chan C."/>
        </authorList>
    </citation>
    <scope>NUCLEOTIDE SEQUENCE [LARGE SCALE GENOMIC DNA]</scope>
</reference>
<dbReference type="EMBL" id="CAXAMM010006446">
    <property type="protein sequence ID" value="CAK9011065.1"/>
    <property type="molecule type" value="Genomic_DNA"/>
</dbReference>